<reference evidence="1" key="1">
    <citation type="submission" date="2023-06" db="EMBL/GenBank/DDBJ databases">
        <title>Two Chryseobacterium gambrini strains from China.</title>
        <authorList>
            <person name="Zeng J."/>
            <person name="Wu Y."/>
        </authorList>
    </citation>
    <scope>NUCLEOTIDE SEQUENCE</scope>
    <source>
        <strain evidence="1">SQ219</strain>
    </source>
</reference>
<proteinExistence type="predicted"/>
<organism evidence="1 2">
    <name type="scientific">Chryseobacterium gambrini</name>
    <dbReference type="NCBI Taxonomy" id="373672"/>
    <lineage>
        <taxon>Bacteria</taxon>
        <taxon>Pseudomonadati</taxon>
        <taxon>Bacteroidota</taxon>
        <taxon>Flavobacteriia</taxon>
        <taxon>Flavobacteriales</taxon>
        <taxon>Weeksellaceae</taxon>
        <taxon>Chryseobacterium group</taxon>
        <taxon>Chryseobacterium</taxon>
    </lineage>
</organism>
<accession>A0AAJ1R5S7</accession>
<comment type="caution">
    <text evidence="1">The sequence shown here is derived from an EMBL/GenBank/DDBJ whole genome shotgun (WGS) entry which is preliminary data.</text>
</comment>
<dbReference type="Proteomes" id="UP001225933">
    <property type="component" value="Unassembled WGS sequence"/>
</dbReference>
<evidence type="ECO:0000313" key="1">
    <source>
        <dbReference type="EMBL" id="MDN4014445.1"/>
    </source>
</evidence>
<dbReference type="AlphaFoldDB" id="A0AAJ1R5S7"/>
<protein>
    <submittedName>
        <fullName evidence="1">Uncharacterized protein</fullName>
    </submittedName>
</protein>
<dbReference type="EMBL" id="JAUHGV010000029">
    <property type="protein sequence ID" value="MDN4014445.1"/>
    <property type="molecule type" value="Genomic_DNA"/>
</dbReference>
<gene>
    <name evidence="1" type="ORF">QX233_18390</name>
</gene>
<evidence type="ECO:0000313" key="2">
    <source>
        <dbReference type="Proteomes" id="UP001225933"/>
    </source>
</evidence>
<sequence length="429" mass="43301">MKKIIIAYTCVLGTFIYAQTGNVGVNTTTPQKNLHVNGSLQVTNEINVGGNASTAGSAGTAGQVLTSGGAGTAPSWTTVSITPITTNTLTNTTNTITSTVNGTAATAPSVNTVANTTVLTGNNNSLVTTVNGVASTSVNVSNLYTANGTLTANRTVTQGANTLAFTPTATNGFSVDGTTFSVDAANHEVGIGTAAPNTNAALDVNSTSKGLLLPRVTLSATNNASPLSAHVAGMEVYNTATNTSTTGQEVYPGKYVNDGTAWRRPLNINDINIVAGADGTDAMATTATITVPAGGSVNTTLYTATFTLTKPSLVTFKASVGCGMTGTPANDTAVSKLYRSYWQFTSLPAGSTLATSTPYGPSSGLFRGTTFAISGVFNMTPNVALALIPGTYTVQLVGRLTDATGGTGFTATLGSSANDNLSITALPLR</sequence>
<dbReference type="RefSeq" id="WP_214588080.1">
    <property type="nucleotide sequence ID" value="NZ_JAUHGV010000029.1"/>
</dbReference>
<name>A0AAJ1R5S7_9FLAO</name>